<dbReference type="CDD" id="cd05016">
    <property type="entry name" value="SIS_PGI_2"/>
    <property type="match status" value="1"/>
</dbReference>
<evidence type="ECO:0000256" key="2">
    <source>
        <dbReference type="ARBA" id="ARBA00006604"/>
    </source>
</evidence>
<dbReference type="PROSITE" id="PS00765">
    <property type="entry name" value="P_GLUCOSE_ISOMERASE_1"/>
    <property type="match status" value="1"/>
</dbReference>
<dbReference type="GO" id="GO:0048029">
    <property type="term" value="F:monosaccharide binding"/>
    <property type="evidence" value="ECO:0007669"/>
    <property type="project" value="TreeGrafter"/>
</dbReference>
<dbReference type="PANTHER" id="PTHR11469">
    <property type="entry name" value="GLUCOSE-6-PHOSPHATE ISOMERASE"/>
    <property type="match status" value="1"/>
</dbReference>
<evidence type="ECO:0000256" key="1">
    <source>
        <dbReference type="ARBA" id="ARBA00004926"/>
    </source>
</evidence>
<dbReference type="GO" id="GO:0004347">
    <property type="term" value="F:glucose-6-phosphate isomerase activity"/>
    <property type="evidence" value="ECO:0007669"/>
    <property type="project" value="UniProtKB-UniRule"/>
</dbReference>
<evidence type="ECO:0000256" key="4">
    <source>
        <dbReference type="ARBA" id="ARBA00023152"/>
    </source>
</evidence>
<dbReference type="UniPathway" id="UPA00109">
    <property type="reaction ID" value="UER00181"/>
</dbReference>
<feature type="active site" evidence="7">
    <location>
        <position position="382"/>
    </location>
</feature>
<dbReference type="InterPro" id="IPR001672">
    <property type="entry name" value="G6P_Isomerase"/>
</dbReference>
<accession>A0A5P9NMQ7</accession>
<evidence type="ECO:0000256" key="3">
    <source>
        <dbReference type="ARBA" id="ARBA00022432"/>
    </source>
</evidence>
<protein>
    <recommendedName>
        <fullName evidence="7">Glucose-6-phosphate isomerase</fullName>
        <shortName evidence="7">GPI</shortName>
        <ecNumber evidence="7">5.3.1.9</ecNumber>
    </recommendedName>
    <alternativeName>
        <fullName evidence="7">Phosphoglucose isomerase</fullName>
        <shortName evidence="7">PGI</shortName>
    </alternativeName>
    <alternativeName>
        <fullName evidence="7">Phosphohexose isomerase</fullName>
        <shortName evidence="7">PHI</shortName>
    </alternativeName>
</protein>
<evidence type="ECO:0000256" key="5">
    <source>
        <dbReference type="ARBA" id="ARBA00023235"/>
    </source>
</evidence>
<dbReference type="InterPro" id="IPR018189">
    <property type="entry name" value="Phosphoglucose_isomerase_CS"/>
</dbReference>
<reference evidence="9 10" key="1">
    <citation type="submission" date="2019-02" db="EMBL/GenBank/DDBJ databases">
        <authorList>
            <person name="Li S.-H."/>
        </authorList>
    </citation>
    <scope>NUCLEOTIDE SEQUENCE [LARGE SCALE GENOMIC DNA]</scope>
    <source>
        <strain evidence="9 10">IMCC14385</strain>
    </source>
</reference>
<dbReference type="InterPro" id="IPR023096">
    <property type="entry name" value="G6P_Isomerase_C"/>
</dbReference>
<proteinExistence type="inferred from homology"/>
<dbReference type="RefSeq" id="WP_153240248.1">
    <property type="nucleotide sequence ID" value="NZ_CP036422.1"/>
</dbReference>
<evidence type="ECO:0000313" key="10">
    <source>
        <dbReference type="Proteomes" id="UP000326287"/>
    </source>
</evidence>
<dbReference type="GO" id="GO:0051156">
    <property type="term" value="P:glucose 6-phosphate metabolic process"/>
    <property type="evidence" value="ECO:0007669"/>
    <property type="project" value="TreeGrafter"/>
</dbReference>
<dbReference type="HAMAP" id="MF_00473">
    <property type="entry name" value="G6P_isomerase"/>
    <property type="match status" value="1"/>
</dbReference>
<comment type="catalytic activity">
    <reaction evidence="6 7 8">
        <text>alpha-D-glucose 6-phosphate = beta-D-fructose 6-phosphate</text>
        <dbReference type="Rhea" id="RHEA:11816"/>
        <dbReference type="ChEBI" id="CHEBI:57634"/>
        <dbReference type="ChEBI" id="CHEBI:58225"/>
        <dbReference type="EC" id="5.3.1.9"/>
    </reaction>
</comment>
<dbReference type="InterPro" id="IPR035482">
    <property type="entry name" value="SIS_PGI_2"/>
</dbReference>
<dbReference type="Gene3D" id="1.10.1390.10">
    <property type="match status" value="1"/>
</dbReference>
<dbReference type="PROSITE" id="PS51463">
    <property type="entry name" value="P_GLUCOSE_ISOMERASE_3"/>
    <property type="match status" value="1"/>
</dbReference>
<dbReference type="KEGG" id="halc:EY643_16420"/>
<dbReference type="InterPro" id="IPR035476">
    <property type="entry name" value="SIS_PGI_1"/>
</dbReference>
<keyword evidence="10" id="KW-1185">Reference proteome</keyword>
<evidence type="ECO:0000256" key="6">
    <source>
        <dbReference type="ARBA" id="ARBA00029321"/>
    </source>
</evidence>
<dbReference type="SUPFAM" id="SSF53697">
    <property type="entry name" value="SIS domain"/>
    <property type="match status" value="1"/>
</dbReference>
<comment type="pathway">
    <text evidence="1 7 8">Carbohydrate degradation; glycolysis; D-glyceraldehyde 3-phosphate and glycerone phosphate from D-glucose: step 2/4.</text>
</comment>
<organism evidence="9 10">
    <name type="scientific">Halioglobus maricola</name>
    <dbReference type="NCBI Taxonomy" id="2601894"/>
    <lineage>
        <taxon>Bacteria</taxon>
        <taxon>Pseudomonadati</taxon>
        <taxon>Pseudomonadota</taxon>
        <taxon>Gammaproteobacteria</taxon>
        <taxon>Cellvibrionales</taxon>
        <taxon>Halieaceae</taxon>
        <taxon>Halioglobus</taxon>
    </lineage>
</organism>
<evidence type="ECO:0000256" key="7">
    <source>
        <dbReference type="HAMAP-Rule" id="MF_00473"/>
    </source>
</evidence>
<name>A0A5P9NMQ7_9GAMM</name>
<comment type="function">
    <text evidence="7">Catalyzes the reversible isomerization of glucose-6-phosphate to fructose-6-phosphate.</text>
</comment>
<dbReference type="Pfam" id="PF00342">
    <property type="entry name" value="PGI"/>
    <property type="match status" value="1"/>
</dbReference>
<keyword evidence="7" id="KW-0963">Cytoplasm</keyword>
<dbReference type="Proteomes" id="UP000326287">
    <property type="component" value="Chromosome"/>
</dbReference>
<dbReference type="AlphaFoldDB" id="A0A5P9NMQ7"/>
<feature type="active site" evidence="7">
    <location>
        <position position="510"/>
    </location>
</feature>
<dbReference type="NCBIfam" id="NF001211">
    <property type="entry name" value="PRK00179.1"/>
    <property type="match status" value="1"/>
</dbReference>
<dbReference type="CDD" id="cd05015">
    <property type="entry name" value="SIS_PGI_1"/>
    <property type="match status" value="1"/>
</dbReference>
<dbReference type="GO" id="GO:0005829">
    <property type="term" value="C:cytosol"/>
    <property type="evidence" value="ECO:0007669"/>
    <property type="project" value="TreeGrafter"/>
</dbReference>
<dbReference type="Gene3D" id="3.40.50.10490">
    <property type="entry name" value="Glucose-6-phosphate isomerase like protein, domain 1"/>
    <property type="match status" value="2"/>
</dbReference>
<evidence type="ECO:0000256" key="8">
    <source>
        <dbReference type="RuleBase" id="RU000612"/>
    </source>
</evidence>
<dbReference type="EMBL" id="CP036422">
    <property type="protein sequence ID" value="QFU77110.1"/>
    <property type="molecule type" value="Genomic_DNA"/>
</dbReference>
<sequence>MAATSLLSQLHGFGTLSDMALAMSESSVPALFEDDPARAEDFTLEAAGLKLDYSKQLLDREALAALMALARDAKLDKAATALLSGTEVNNTEGRPALHSLLRATNAPGLEDKLAEVESSRARMREWADRLNTGKHLGFSDAVITDVVNIGIGGSDLGPRLVTEALRPFQGSVACHYVANVDPADIQDTLLGLNPETTLFIVCSKSFRTEETLTNSLVAREWMLNAGATEADLAKHFLAITTNLEAATEFGIDAANCLPMWDWVGGRYSVWSAVGLSCAIAVGWDNFEQFLAGGAAMDQHFAEAPLEQNMPVLLSLLEVWYCNFFGAGNHVILPYDNALQRFPDFLQQLTMESNGKGVGKSGQPVDYATGPVLWGSAGTMGQHSFHQLLHQGTELCPTDFILPLTTHTGMTEQHRRLVANCLAQSRTMLVGRTLEDAHASLLNRGVDEARAEELAPHLAMPGNRPNSVITMQALTPATLGALIALYEHRTYCSGVMWGINPFDQWGVELGKEIGVQILGIMSGEDTDSATDPATDRLIREWALAQE</sequence>
<dbReference type="PRINTS" id="PR00662">
    <property type="entry name" value="G6PISOMERASE"/>
</dbReference>
<dbReference type="UniPathway" id="UPA00138"/>
<dbReference type="PROSITE" id="PS00174">
    <property type="entry name" value="P_GLUCOSE_ISOMERASE_2"/>
    <property type="match status" value="1"/>
</dbReference>
<gene>
    <name evidence="7" type="primary">pgi</name>
    <name evidence="9" type="ORF">EY643_16420</name>
</gene>
<dbReference type="GO" id="GO:0006096">
    <property type="term" value="P:glycolytic process"/>
    <property type="evidence" value="ECO:0007669"/>
    <property type="project" value="UniProtKB-UniRule"/>
</dbReference>
<dbReference type="PANTHER" id="PTHR11469:SF1">
    <property type="entry name" value="GLUCOSE-6-PHOSPHATE ISOMERASE"/>
    <property type="match status" value="1"/>
</dbReference>
<keyword evidence="4 7" id="KW-0324">Glycolysis</keyword>
<dbReference type="GO" id="GO:0097367">
    <property type="term" value="F:carbohydrate derivative binding"/>
    <property type="evidence" value="ECO:0007669"/>
    <property type="project" value="InterPro"/>
</dbReference>
<feature type="active site" description="Proton donor" evidence="7">
    <location>
        <position position="351"/>
    </location>
</feature>
<evidence type="ECO:0000313" key="9">
    <source>
        <dbReference type="EMBL" id="QFU77110.1"/>
    </source>
</evidence>
<comment type="subcellular location">
    <subcellularLocation>
        <location evidence="7">Cytoplasm</location>
    </subcellularLocation>
</comment>
<comment type="similarity">
    <text evidence="2 7 8">Belongs to the GPI family.</text>
</comment>
<dbReference type="EC" id="5.3.1.9" evidence="7"/>
<keyword evidence="5 7" id="KW-0413">Isomerase</keyword>
<keyword evidence="3 7" id="KW-0312">Gluconeogenesis</keyword>
<dbReference type="OrthoDB" id="140919at2"/>
<dbReference type="GO" id="GO:0006094">
    <property type="term" value="P:gluconeogenesis"/>
    <property type="evidence" value="ECO:0007669"/>
    <property type="project" value="UniProtKB-UniRule"/>
</dbReference>
<dbReference type="InterPro" id="IPR046348">
    <property type="entry name" value="SIS_dom_sf"/>
</dbReference>
<comment type="pathway">
    <text evidence="7">Carbohydrate biosynthesis; gluconeogenesis.</text>
</comment>